<evidence type="ECO:0000313" key="2">
    <source>
        <dbReference type="Proteomes" id="UP000298616"/>
    </source>
</evidence>
<accession>A0A4D7JVA1</accession>
<sequence>MLKSNYLISIIFLIFFNIGNAQNAEKPERTKLQKFLFGYTPGEYSPSGKDFLGFAFVFTPEFLLYANYEHIFAEKYGTNLFISPEAFSVGGHYYPFDFSPGKFNLYLGVNTGFNWEDDDQNSFFVYLPIGIGPYFRKSNLRLKSDLGPGYSAKTNSFHAMSTITFL</sequence>
<keyword evidence="2" id="KW-1185">Reference proteome</keyword>
<evidence type="ECO:0000313" key="1">
    <source>
        <dbReference type="EMBL" id="QCK14765.1"/>
    </source>
</evidence>
<protein>
    <submittedName>
        <fullName evidence="1">Uncharacterized protein</fullName>
    </submittedName>
</protein>
<dbReference type="EMBL" id="CP028923">
    <property type="protein sequence ID" value="QCK14765.1"/>
    <property type="molecule type" value="Genomic_DNA"/>
</dbReference>
<dbReference type="Proteomes" id="UP000298616">
    <property type="component" value="Chromosome"/>
</dbReference>
<proteinExistence type="predicted"/>
<reference evidence="1 2" key="1">
    <citation type="submission" date="2018-04" db="EMBL/GenBank/DDBJ databases">
        <title>Complete genome uncultured novel isolate.</title>
        <authorList>
            <person name="Merlino G."/>
        </authorList>
    </citation>
    <scope>NUCLEOTIDE SEQUENCE [LARGE SCALE GENOMIC DNA]</scope>
    <source>
        <strain evidence="2">R1DC9</strain>
    </source>
</reference>
<dbReference type="AlphaFoldDB" id="A0A4D7JVA1"/>
<name>A0A4D7JVA1_9BACT</name>
<gene>
    <name evidence="1" type="ORF">DCC35_08435</name>
</gene>
<dbReference type="KEGG" id="fpf:DCC35_08435"/>
<organism evidence="1 2">
    <name type="scientific">Mangrovivirga cuniculi</name>
    <dbReference type="NCBI Taxonomy" id="2715131"/>
    <lineage>
        <taxon>Bacteria</taxon>
        <taxon>Pseudomonadati</taxon>
        <taxon>Bacteroidota</taxon>
        <taxon>Cytophagia</taxon>
        <taxon>Cytophagales</taxon>
        <taxon>Mangrovivirgaceae</taxon>
        <taxon>Mangrovivirga</taxon>
    </lineage>
</organism>
<dbReference type="RefSeq" id="WP_137090352.1">
    <property type="nucleotide sequence ID" value="NZ_CP028923.1"/>
</dbReference>